<dbReference type="EMBL" id="AFPY01000127">
    <property type="protein sequence ID" value="EGQ12712.1"/>
    <property type="molecule type" value="Genomic_DNA"/>
</dbReference>
<dbReference type="AlphaFoldDB" id="F9DLW1"/>
<evidence type="ECO:0000313" key="1">
    <source>
        <dbReference type="EMBL" id="EGQ12712.1"/>
    </source>
</evidence>
<dbReference type="Proteomes" id="UP000004123">
    <property type="component" value="Unassembled WGS sequence"/>
</dbReference>
<organism evidence="1 2">
    <name type="scientific">Prevotella pallens ATCC 700821</name>
    <dbReference type="NCBI Taxonomy" id="997353"/>
    <lineage>
        <taxon>Bacteria</taxon>
        <taxon>Pseudomonadati</taxon>
        <taxon>Bacteroidota</taxon>
        <taxon>Bacteroidia</taxon>
        <taxon>Bacteroidales</taxon>
        <taxon>Prevotellaceae</taxon>
        <taxon>Prevotella</taxon>
    </lineage>
</organism>
<dbReference type="HOGENOM" id="CLU_3314834_0_0_10"/>
<proteinExistence type="predicted"/>
<protein>
    <submittedName>
        <fullName evidence="1">Uncharacterized protein</fullName>
    </submittedName>
</protein>
<name>F9DLW1_9BACT</name>
<sequence>MWLLHRNRTTIYTVMLVRTTQIKMRRKQTRIAQQQKTSL</sequence>
<gene>
    <name evidence="1" type="ORF">HMPREF9144_2653</name>
</gene>
<accession>F9DLW1</accession>
<reference evidence="1 2" key="1">
    <citation type="submission" date="2011-04" db="EMBL/GenBank/DDBJ databases">
        <authorList>
            <person name="Muzny D."/>
            <person name="Qin X."/>
            <person name="Deng J."/>
            <person name="Jiang H."/>
            <person name="Liu Y."/>
            <person name="Qu J."/>
            <person name="Song X.-Z."/>
            <person name="Zhang L."/>
            <person name="Thornton R."/>
            <person name="Coyle M."/>
            <person name="Francisco L."/>
            <person name="Jackson L."/>
            <person name="Javaid M."/>
            <person name="Korchina V."/>
            <person name="Kovar C."/>
            <person name="Mata R."/>
            <person name="Mathew T."/>
            <person name="Ngo R."/>
            <person name="Nguyen L."/>
            <person name="Nguyen N."/>
            <person name="Okwuonu G."/>
            <person name="Ongeri F."/>
            <person name="Pham C."/>
            <person name="Simmons D."/>
            <person name="Wilczek-Boney K."/>
            <person name="Hale W."/>
            <person name="Jakkamsetti A."/>
            <person name="Pham P."/>
            <person name="Ruth R."/>
            <person name="San Lucas F."/>
            <person name="Warren J."/>
            <person name="Zhang J."/>
            <person name="Zhao Z."/>
            <person name="Zhou C."/>
            <person name="Zhu D."/>
            <person name="Lee S."/>
            <person name="Bess C."/>
            <person name="Blankenburg K."/>
            <person name="Forbes L."/>
            <person name="Fu Q."/>
            <person name="Gubbala S."/>
            <person name="Hirani K."/>
            <person name="Jayaseelan J.C."/>
            <person name="Lara F."/>
            <person name="Munidasa M."/>
            <person name="Palculict T."/>
            <person name="Patil S."/>
            <person name="Pu L.-L."/>
            <person name="Saada N."/>
            <person name="Tang L."/>
            <person name="Weissenberger G."/>
            <person name="Zhu Y."/>
            <person name="Hemphill L."/>
            <person name="Shang Y."/>
            <person name="Youmans B."/>
            <person name="Ayvaz T."/>
            <person name="Ross M."/>
            <person name="Santibanez J."/>
            <person name="Aqrawi P."/>
            <person name="Gross S."/>
            <person name="Joshi V."/>
            <person name="Fowler G."/>
            <person name="Nazareth L."/>
            <person name="Reid J."/>
            <person name="Worley K."/>
            <person name="Petrosino J."/>
            <person name="Highlander S."/>
            <person name="Gibbs R."/>
        </authorList>
    </citation>
    <scope>NUCLEOTIDE SEQUENCE [LARGE SCALE GENOMIC DNA]</scope>
    <source>
        <strain evidence="1 2">ATCC 700821</strain>
    </source>
</reference>
<evidence type="ECO:0000313" key="2">
    <source>
        <dbReference type="Proteomes" id="UP000004123"/>
    </source>
</evidence>
<comment type="caution">
    <text evidence="1">The sequence shown here is derived from an EMBL/GenBank/DDBJ whole genome shotgun (WGS) entry which is preliminary data.</text>
</comment>